<dbReference type="Proteomes" id="UP000070483">
    <property type="component" value="Unassembled WGS sequence"/>
</dbReference>
<evidence type="ECO:0008006" key="3">
    <source>
        <dbReference type="Google" id="ProtNLM"/>
    </source>
</evidence>
<keyword evidence="2" id="KW-1185">Reference proteome</keyword>
<dbReference type="STRING" id="157687.HMPREF3180_00017"/>
<sequence length="353" mass="40800">MRLIKIHNLNYNVEDYKMGKKEYSIGIIKKISVEKGYGLVNDGKDEKNFIFGNASLAEGFKLEDLKAGDYVYFVPNEVDDTKRYANDINLVPSENEVLKGKIRSLKKLDKKGRKYKHIFPENFERTFILYSSFPINYLDGLSFDGLTNDQEIFFKLKVMRSKNGYVLSVAEISKSNETPTIKITGNNLIEKTSNEIINVLKTNLNEIKKGETFEDYCALVLNLLGVELYQYSRKKQAGRADGIIKTYELDILYDCTLREDFEDYKEMQIDNYVSQINQNTIRVEKMEIALKEPKKQVWIITKGGNSKTRSIKEKERVKIKEINIENLIELLSSKITNPRVDISDKLGRLGDME</sequence>
<evidence type="ECO:0000313" key="2">
    <source>
        <dbReference type="Proteomes" id="UP000070483"/>
    </source>
</evidence>
<proteinExistence type="predicted"/>
<dbReference type="PATRIC" id="fig|157687.3.peg.16"/>
<accession>A0A134ARW0</accession>
<comment type="caution">
    <text evidence="1">The sequence shown here is derived from an EMBL/GenBank/DDBJ whole genome shotgun (WGS) entry which is preliminary data.</text>
</comment>
<reference evidence="2" key="1">
    <citation type="submission" date="2016-01" db="EMBL/GenBank/DDBJ databases">
        <authorList>
            <person name="Mitreva M."/>
            <person name="Pepin K.H."/>
            <person name="Mihindukulasuriya K.A."/>
            <person name="Fulton R."/>
            <person name="Fronick C."/>
            <person name="O'Laughlin M."/>
            <person name="Miner T."/>
            <person name="Herter B."/>
            <person name="Rosa B.A."/>
            <person name="Cordes M."/>
            <person name="Tomlinson C."/>
            <person name="Wollam A."/>
            <person name="Palsikar V.B."/>
            <person name="Mardis E.R."/>
            <person name="Wilson R.K."/>
        </authorList>
    </citation>
    <scope>NUCLEOTIDE SEQUENCE [LARGE SCALE GENOMIC DNA]</scope>
    <source>
        <strain evidence="2">KA00185</strain>
    </source>
</reference>
<protein>
    <recommendedName>
        <fullName evidence="3">Cold-shock DNA-binding domain protein</fullName>
    </recommendedName>
</protein>
<name>A0A134ARW0_9FUSO</name>
<dbReference type="EMBL" id="LSDD01000003">
    <property type="protein sequence ID" value="KXB70350.1"/>
    <property type="molecule type" value="Genomic_DNA"/>
</dbReference>
<organism evidence="1 2">
    <name type="scientific">Leptotrichia wadei</name>
    <dbReference type="NCBI Taxonomy" id="157687"/>
    <lineage>
        <taxon>Bacteria</taxon>
        <taxon>Fusobacteriati</taxon>
        <taxon>Fusobacteriota</taxon>
        <taxon>Fusobacteriia</taxon>
        <taxon>Fusobacteriales</taxon>
        <taxon>Leptotrichiaceae</taxon>
        <taxon>Leptotrichia</taxon>
    </lineage>
</organism>
<dbReference type="AlphaFoldDB" id="A0A134ARW0"/>
<evidence type="ECO:0000313" key="1">
    <source>
        <dbReference type="EMBL" id="KXB70350.1"/>
    </source>
</evidence>
<gene>
    <name evidence="1" type="ORF">HMPREF3180_00017</name>
</gene>